<comment type="caution">
    <text evidence="1">The sequence shown here is derived from an EMBL/GenBank/DDBJ whole genome shotgun (WGS) entry which is preliminary data.</text>
</comment>
<proteinExistence type="predicted"/>
<organism evidence="1 2">
    <name type="scientific">Segatella copri</name>
    <dbReference type="NCBI Taxonomy" id="165179"/>
    <lineage>
        <taxon>Bacteria</taxon>
        <taxon>Pseudomonadati</taxon>
        <taxon>Bacteroidota</taxon>
        <taxon>Bacteroidia</taxon>
        <taxon>Bacteroidales</taxon>
        <taxon>Prevotellaceae</taxon>
        <taxon>Segatella</taxon>
    </lineage>
</organism>
<dbReference type="EMBL" id="NMPZ01000001">
    <property type="protein sequence ID" value="OXL45224.1"/>
    <property type="molecule type" value="Genomic_DNA"/>
</dbReference>
<name>A0AA91YY38_9BACT</name>
<reference evidence="1 2" key="1">
    <citation type="submission" date="2017-07" db="EMBL/GenBank/DDBJ databases">
        <title>Draft genome sequence of Prevotella copri isolated from the gut of healthy adult Indian.</title>
        <authorList>
            <person name="Das B."/>
            <person name="Bag S."/>
            <person name="Ghosh T.S."/>
        </authorList>
    </citation>
    <scope>NUCLEOTIDE SEQUENCE [LARGE SCALE GENOMIC DNA]</scope>
    <source>
        <strain evidence="1 2">Indica</strain>
    </source>
</reference>
<dbReference type="Proteomes" id="UP000215155">
    <property type="component" value="Unassembled WGS sequence"/>
</dbReference>
<dbReference type="Gene3D" id="1.25.40.10">
    <property type="entry name" value="Tetratricopeptide repeat domain"/>
    <property type="match status" value="1"/>
</dbReference>
<dbReference type="InterPro" id="IPR011990">
    <property type="entry name" value="TPR-like_helical_dom_sf"/>
</dbReference>
<dbReference type="SUPFAM" id="SSF48452">
    <property type="entry name" value="TPR-like"/>
    <property type="match status" value="1"/>
</dbReference>
<sequence length="882" mass="102887">MSEEVNLSEESNNPEEDVLDQDFLLEKIDEMRDLIHQQRFSECKPMLVEVFTPFSSNKQYINRLLQSLLTSLFANMSLFQRKKIPDGVFGIPIEHNKSFEELDIPEMTPEARAKYISSTISGLDQLLVDVEMDIRSDQGVFKDLKKLGEEIDIKEVKSTLEKFVSREAMLFLNHDLSKEEQDQASARLYQEWEECREKIFGRFVSSGHWTDEKCAAVKDTILSPTVDSLTSQLLVSAITLSAATVFDMGKFTLLYDIYRQTDDDEVKVRALLGWLLVSMNSSYYKQQPDFRSFAEQLTEDCKNDQDLLADIIKAQKMLAVTVFSEQKSIDYTNDIMSSLSKRFLGDLKNKVADLLDADEDMRNLFEIDEDEETSEEESPIRSVDINTDEDGVDNLNVGVDSPLSMDEMMDKGIDILLPQFKMLRDQTDFFTHLYNWFMPFYLKNPHVTEALGFVDEKRKFCKAFCSTARSCPADAYSLANLIISHPNEIPENIVDCYDDPEDEGDGSEPADEEEIVNEFFKEPGEHRAKRIRINYIRNLLRFSKFYKGKDELFTILDELDDDKPAYAVLAGPLFQDEFFDKYRMAIARYSFRREFPDMVEVMLEGVPCDTLEMHFMKGWVCMQKEDDHSLRMAVSHFKEMLKMQPDMKQVYLQLGICYRNLIQVDEYLENFDKLMEFKDSFSEEELFELKLDKLKFIVMNNRFEEAMPLAYELDYTHPENQMAGALLTQLLIKIGGEHAEENFQKAHQRLDEYFAEANELFGSFEKMKKEGKDTKNMMMQAMDLFFKMMKNDKAAEAYNNYSLGLLALIEHQPKKALEPFFRAYAYYVEKDENVFFEALKEDYKWLKNYGCSYTDLMIIYNQVVAEHQQTEDELKKYADKSE</sequence>
<gene>
    <name evidence="1" type="ORF">CFT61_00220</name>
</gene>
<evidence type="ECO:0000313" key="1">
    <source>
        <dbReference type="EMBL" id="OXL45224.1"/>
    </source>
</evidence>
<protein>
    <recommendedName>
        <fullName evidence="3">Tetratricopeptide repeat protein</fullName>
    </recommendedName>
</protein>
<dbReference type="RefSeq" id="WP_089542496.1">
    <property type="nucleotide sequence ID" value="NZ_NMPZ01000001.1"/>
</dbReference>
<evidence type="ECO:0000313" key="2">
    <source>
        <dbReference type="Proteomes" id="UP000215155"/>
    </source>
</evidence>
<dbReference type="AlphaFoldDB" id="A0AA91YY38"/>
<accession>A0AA91YY38</accession>
<evidence type="ECO:0008006" key="3">
    <source>
        <dbReference type="Google" id="ProtNLM"/>
    </source>
</evidence>